<keyword evidence="1" id="KW-0812">Transmembrane</keyword>
<name>A0AAE0WZD1_9PEZI</name>
<dbReference type="Proteomes" id="UP001270362">
    <property type="component" value="Unassembled WGS sequence"/>
</dbReference>
<dbReference type="EMBL" id="JAULSO010000007">
    <property type="protein sequence ID" value="KAK3681328.1"/>
    <property type="molecule type" value="Genomic_DNA"/>
</dbReference>
<comment type="caution">
    <text evidence="2">The sequence shown here is derived from an EMBL/GenBank/DDBJ whole genome shotgun (WGS) entry which is preliminary data.</text>
</comment>
<reference evidence="2" key="2">
    <citation type="submission" date="2023-06" db="EMBL/GenBank/DDBJ databases">
        <authorList>
            <consortium name="Lawrence Berkeley National Laboratory"/>
            <person name="Haridas S."/>
            <person name="Hensen N."/>
            <person name="Bonometti L."/>
            <person name="Westerberg I."/>
            <person name="Brannstrom I.O."/>
            <person name="Guillou S."/>
            <person name="Cros-Aarteil S."/>
            <person name="Calhoun S."/>
            <person name="Kuo A."/>
            <person name="Mondo S."/>
            <person name="Pangilinan J."/>
            <person name="Riley R."/>
            <person name="Labutti K."/>
            <person name="Andreopoulos B."/>
            <person name="Lipzen A."/>
            <person name="Chen C."/>
            <person name="Yanf M."/>
            <person name="Daum C."/>
            <person name="Ng V."/>
            <person name="Clum A."/>
            <person name="Steindorff A."/>
            <person name="Ohm R."/>
            <person name="Martin F."/>
            <person name="Silar P."/>
            <person name="Natvig D."/>
            <person name="Lalanne C."/>
            <person name="Gautier V."/>
            <person name="Ament-Velasquez S.L."/>
            <person name="Kruys A."/>
            <person name="Hutchinson M.I."/>
            <person name="Powell A.J."/>
            <person name="Barry K."/>
            <person name="Miller A.N."/>
            <person name="Grigoriev I.V."/>
            <person name="Debuchy R."/>
            <person name="Gladieux P."/>
            <person name="Thoren M.H."/>
            <person name="Johannesson H."/>
        </authorList>
    </citation>
    <scope>NUCLEOTIDE SEQUENCE</scope>
    <source>
        <strain evidence="2">CBS 314.62</strain>
    </source>
</reference>
<dbReference type="AlphaFoldDB" id="A0AAE0WZD1"/>
<keyword evidence="1" id="KW-0472">Membrane</keyword>
<keyword evidence="1" id="KW-1133">Transmembrane helix</keyword>
<reference evidence="2" key="1">
    <citation type="journal article" date="2023" name="Mol. Phylogenet. Evol.">
        <title>Genome-scale phylogeny and comparative genomics of the fungal order Sordariales.</title>
        <authorList>
            <person name="Hensen N."/>
            <person name="Bonometti L."/>
            <person name="Westerberg I."/>
            <person name="Brannstrom I.O."/>
            <person name="Guillou S."/>
            <person name="Cros-Aarteil S."/>
            <person name="Calhoun S."/>
            <person name="Haridas S."/>
            <person name="Kuo A."/>
            <person name="Mondo S."/>
            <person name="Pangilinan J."/>
            <person name="Riley R."/>
            <person name="LaButti K."/>
            <person name="Andreopoulos B."/>
            <person name="Lipzen A."/>
            <person name="Chen C."/>
            <person name="Yan M."/>
            <person name="Daum C."/>
            <person name="Ng V."/>
            <person name="Clum A."/>
            <person name="Steindorff A."/>
            <person name="Ohm R.A."/>
            <person name="Martin F."/>
            <person name="Silar P."/>
            <person name="Natvig D.O."/>
            <person name="Lalanne C."/>
            <person name="Gautier V."/>
            <person name="Ament-Velasquez S.L."/>
            <person name="Kruys A."/>
            <person name="Hutchinson M.I."/>
            <person name="Powell A.J."/>
            <person name="Barry K."/>
            <person name="Miller A.N."/>
            <person name="Grigoriev I.V."/>
            <person name="Debuchy R."/>
            <person name="Gladieux P."/>
            <person name="Hiltunen Thoren M."/>
            <person name="Johannesson H."/>
        </authorList>
    </citation>
    <scope>NUCLEOTIDE SEQUENCE</scope>
    <source>
        <strain evidence="2">CBS 314.62</strain>
    </source>
</reference>
<organism evidence="2 3">
    <name type="scientific">Podospora appendiculata</name>
    <dbReference type="NCBI Taxonomy" id="314037"/>
    <lineage>
        <taxon>Eukaryota</taxon>
        <taxon>Fungi</taxon>
        <taxon>Dikarya</taxon>
        <taxon>Ascomycota</taxon>
        <taxon>Pezizomycotina</taxon>
        <taxon>Sordariomycetes</taxon>
        <taxon>Sordariomycetidae</taxon>
        <taxon>Sordariales</taxon>
        <taxon>Podosporaceae</taxon>
        <taxon>Podospora</taxon>
    </lineage>
</organism>
<keyword evidence="3" id="KW-1185">Reference proteome</keyword>
<gene>
    <name evidence="2" type="ORF">B0T22DRAFT_473202</name>
</gene>
<feature type="transmembrane region" description="Helical" evidence="1">
    <location>
        <begin position="12"/>
        <end position="32"/>
    </location>
</feature>
<protein>
    <submittedName>
        <fullName evidence="2">Uncharacterized protein</fullName>
    </submittedName>
</protein>
<evidence type="ECO:0000256" key="1">
    <source>
        <dbReference type="SAM" id="Phobius"/>
    </source>
</evidence>
<proteinExistence type="predicted"/>
<evidence type="ECO:0000313" key="2">
    <source>
        <dbReference type="EMBL" id="KAK3681328.1"/>
    </source>
</evidence>
<accession>A0AAE0WZD1</accession>
<sequence>MTMNESPYVRQVGTRRGILLAFVLLIHPYTVAGRRMDLNKLRGRESLCGDGIPLDQETRSLGLRRRVQWFTLLCGCVCCVVRSFVPSPAQRNQSCSSPSSVATDGKGVVVWCAACVMPRLLSAVACSS</sequence>
<evidence type="ECO:0000313" key="3">
    <source>
        <dbReference type="Proteomes" id="UP001270362"/>
    </source>
</evidence>